<evidence type="ECO:0000313" key="3">
    <source>
        <dbReference type="Proteomes" id="UP000323720"/>
    </source>
</evidence>
<feature type="chain" id="PRO_5023007507" evidence="1">
    <location>
        <begin position="21"/>
        <end position="81"/>
    </location>
</feature>
<keyword evidence="1" id="KW-0732">Signal</keyword>
<dbReference type="EMBL" id="VSKK01000001">
    <property type="protein sequence ID" value="TYB79584.1"/>
    <property type="molecule type" value="Genomic_DNA"/>
</dbReference>
<sequence>MKQIILIGIFTVLGLTTMQAQTSTELQPVKTNDSTTQVVSDVKTVSIEIAAKKKDILTDKIESKLNGTINLFVVKERRVVC</sequence>
<reference evidence="2 3" key="1">
    <citation type="submission" date="2019-08" db="EMBL/GenBank/DDBJ databases">
        <title>Genomes of Antarctic Bizionia species.</title>
        <authorList>
            <person name="Bowman J.P."/>
        </authorList>
    </citation>
    <scope>NUCLEOTIDE SEQUENCE [LARGE SCALE GENOMIC DNA]</scope>
    <source>
        <strain evidence="2 3">ADA-4</strain>
    </source>
</reference>
<keyword evidence="3" id="KW-1185">Reference proteome</keyword>
<comment type="caution">
    <text evidence="2">The sequence shown here is derived from an EMBL/GenBank/DDBJ whole genome shotgun (WGS) entry which is preliminary data.</text>
</comment>
<dbReference type="OrthoDB" id="1451325at2"/>
<organism evidence="2 3">
    <name type="scientific">Bizionia myxarmorum</name>
    <dbReference type="NCBI Taxonomy" id="291186"/>
    <lineage>
        <taxon>Bacteria</taxon>
        <taxon>Pseudomonadati</taxon>
        <taxon>Bacteroidota</taxon>
        <taxon>Flavobacteriia</taxon>
        <taxon>Flavobacteriales</taxon>
        <taxon>Flavobacteriaceae</taxon>
        <taxon>Bizionia</taxon>
    </lineage>
</organism>
<name>A0A5D0RGE2_9FLAO</name>
<feature type="signal peptide" evidence="1">
    <location>
        <begin position="1"/>
        <end position="20"/>
    </location>
</feature>
<gene>
    <name evidence="2" type="ORF">ES674_07460</name>
</gene>
<proteinExistence type="predicted"/>
<dbReference type="Proteomes" id="UP000323720">
    <property type="component" value="Unassembled WGS sequence"/>
</dbReference>
<evidence type="ECO:0000313" key="2">
    <source>
        <dbReference type="EMBL" id="TYB79584.1"/>
    </source>
</evidence>
<dbReference type="RefSeq" id="WP_148403317.1">
    <property type="nucleotide sequence ID" value="NZ_VSKK01000001.1"/>
</dbReference>
<protein>
    <submittedName>
        <fullName evidence="2">Uncharacterized protein</fullName>
    </submittedName>
</protein>
<dbReference type="AlphaFoldDB" id="A0A5D0RGE2"/>
<evidence type="ECO:0000256" key="1">
    <source>
        <dbReference type="SAM" id="SignalP"/>
    </source>
</evidence>
<accession>A0A5D0RGE2</accession>